<keyword evidence="3" id="KW-1185">Reference proteome</keyword>
<comment type="caution">
    <text evidence="2">The sequence shown here is derived from an EMBL/GenBank/DDBJ whole genome shotgun (WGS) entry which is preliminary data.</text>
</comment>
<sequence length="79" mass="9212">MKKVELYTQPDCPPCQIIKEFFKHYEISYVEYNIKQDGAARKRLLHDYNSYSTPTVVVDGEAVTGFNIERLQNLLEIEA</sequence>
<dbReference type="PANTHER" id="PTHR34386:SF1">
    <property type="entry name" value="GLUTAREDOXIN-LIKE PROTEIN NRDH"/>
    <property type="match status" value="1"/>
</dbReference>
<dbReference type="SUPFAM" id="SSF52833">
    <property type="entry name" value="Thioredoxin-like"/>
    <property type="match status" value="1"/>
</dbReference>
<dbReference type="Proteomes" id="UP001589609">
    <property type="component" value="Unassembled WGS sequence"/>
</dbReference>
<reference evidence="2 3" key="1">
    <citation type="submission" date="2024-09" db="EMBL/GenBank/DDBJ databases">
        <authorList>
            <person name="Sun Q."/>
            <person name="Mori K."/>
        </authorList>
    </citation>
    <scope>NUCLEOTIDE SEQUENCE [LARGE SCALE GENOMIC DNA]</scope>
    <source>
        <strain evidence="2 3">JCM 11201</strain>
    </source>
</reference>
<dbReference type="InterPro" id="IPR051548">
    <property type="entry name" value="Grx-like_ET"/>
</dbReference>
<dbReference type="InterPro" id="IPR036249">
    <property type="entry name" value="Thioredoxin-like_sf"/>
</dbReference>
<accession>A0ABV5WN94</accession>
<dbReference type="Gene3D" id="3.40.30.10">
    <property type="entry name" value="Glutaredoxin"/>
    <property type="match status" value="1"/>
</dbReference>
<organism evidence="2 3">
    <name type="scientific">Ectobacillus funiculus</name>
    <dbReference type="NCBI Taxonomy" id="137993"/>
    <lineage>
        <taxon>Bacteria</taxon>
        <taxon>Bacillati</taxon>
        <taxon>Bacillota</taxon>
        <taxon>Bacilli</taxon>
        <taxon>Bacillales</taxon>
        <taxon>Bacillaceae</taxon>
        <taxon>Ectobacillus</taxon>
    </lineage>
</organism>
<dbReference type="EMBL" id="JBHMAF010000196">
    <property type="protein sequence ID" value="MFB9762105.1"/>
    <property type="molecule type" value="Genomic_DNA"/>
</dbReference>
<dbReference type="PANTHER" id="PTHR34386">
    <property type="entry name" value="GLUTAREDOXIN"/>
    <property type="match status" value="1"/>
</dbReference>
<dbReference type="CDD" id="cd02976">
    <property type="entry name" value="NrdH"/>
    <property type="match status" value="1"/>
</dbReference>
<proteinExistence type="predicted"/>
<feature type="domain" description="Glutaredoxin" evidence="1">
    <location>
        <begin position="4"/>
        <end position="63"/>
    </location>
</feature>
<name>A0ABV5WN94_9BACI</name>
<gene>
    <name evidence="2" type="ORF">ACFFMS_28160</name>
</gene>
<dbReference type="Pfam" id="PF00462">
    <property type="entry name" value="Glutaredoxin"/>
    <property type="match status" value="1"/>
</dbReference>
<protein>
    <submittedName>
        <fullName evidence="2">Glutaredoxin domain-containing protein</fullName>
    </submittedName>
</protein>
<dbReference type="PROSITE" id="PS51354">
    <property type="entry name" value="GLUTAREDOXIN_2"/>
    <property type="match status" value="1"/>
</dbReference>
<evidence type="ECO:0000259" key="1">
    <source>
        <dbReference type="Pfam" id="PF00462"/>
    </source>
</evidence>
<dbReference type="RefSeq" id="WP_379952105.1">
    <property type="nucleotide sequence ID" value="NZ_JBHMAF010000196.1"/>
</dbReference>
<dbReference type="InterPro" id="IPR002109">
    <property type="entry name" value="Glutaredoxin"/>
</dbReference>
<evidence type="ECO:0000313" key="2">
    <source>
        <dbReference type="EMBL" id="MFB9762105.1"/>
    </source>
</evidence>
<evidence type="ECO:0000313" key="3">
    <source>
        <dbReference type="Proteomes" id="UP001589609"/>
    </source>
</evidence>